<dbReference type="PROSITE" id="PS00061">
    <property type="entry name" value="ADH_SHORT"/>
    <property type="match status" value="1"/>
</dbReference>
<organism evidence="4 5">
    <name type="scientific">Erythrobacter neustonensis</name>
    <dbReference type="NCBI Taxonomy" id="1112"/>
    <lineage>
        <taxon>Bacteria</taxon>
        <taxon>Pseudomonadati</taxon>
        <taxon>Pseudomonadota</taxon>
        <taxon>Alphaproteobacteria</taxon>
        <taxon>Sphingomonadales</taxon>
        <taxon>Erythrobacteraceae</taxon>
        <taxon>Erythrobacter/Porphyrobacter group</taxon>
        <taxon>Erythrobacter</taxon>
    </lineage>
</organism>
<proteinExistence type="inferred from homology"/>
<evidence type="ECO:0000313" key="4">
    <source>
        <dbReference type="EMBL" id="ANK13909.1"/>
    </source>
</evidence>
<dbReference type="Proteomes" id="UP000078263">
    <property type="component" value="Chromosome"/>
</dbReference>
<dbReference type="RefSeq" id="WP_068353058.1">
    <property type="nucleotide sequence ID" value="NZ_CP016033.1"/>
</dbReference>
<evidence type="ECO:0000256" key="2">
    <source>
        <dbReference type="ARBA" id="ARBA00023002"/>
    </source>
</evidence>
<evidence type="ECO:0000256" key="3">
    <source>
        <dbReference type="RuleBase" id="RU000363"/>
    </source>
</evidence>
<dbReference type="PANTHER" id="PTHR43391:SF94">
    <property type="entry name" value="OXIDOREDUCTASE-RELATED"/>
    <property type="match status" value="1"/>
</dbReference>
<dbReference type="GO" id="GO:0016491">
    <property type="term" value="F:oxidoreductase activity"/>
    <property type="evidence" value="ECO:0007669"/>
    <property type="project" value="UniProtKB-KW"/>
</dbReference>
<accession>A0A192D818</accession>
<dbReference type="InterPro" id="IPR020904">
    <property type="entry name" value="Sc_DH/Rdtase_CS"/>
</dbReference>
<evidence type="ECO:0000313" key="5">
    <source>
        <dbReference type="Proteomes" id="UP000078263"/>
    </source>
</evidence>
<dbReference type="EMBL" id="CP016033">
    <property type="protein sequence ID" value="ANK13909.1"/>
    <property type="molecule type" value="Genomic_DNA"/>
</dbReference>
<dbReference type="AlphaFoldDB" id="A0A192D818"/>
<dbReference type="Pfam" id="PF00106">
    <property type="entry name" value="adh_short"/>
    <property type="match status" value="1"/>
</dbReference>
<dbReference type="STRING" id="1112.A9D12_14125"/>
<dbReference type="Gene3D" id="3.40.50.720">
    <property type="entry name" value="NAD(P)-binding Rossmann-like Domain"/>
    <property type="match status" value="1"/>
</dbReference>
<sequence length="278" mass="29661">MTYAINGRVIAITGSTGGLGRALAIALQAKGARLALLDINADAVAEQVQSLGGGQDVWGGYVDVRSWEAVEAGINAAAAHFGGIDVMIANSGIAIASPMEKIAPEAFDRVIDINLNGAWRTFKAALPHVQQRRGYLMAISSMAAFVHSPLQAQYTASKAGVWAMCNSIRLEVRRLGVGVGTVHPTFFPTNMMDKVHADPAGVKIWGGNSKGLWKMITLEEVVAAILRGIERREDMVVVPAKNAIPARIPGLIRKWIERAGFRDRDIAEAVELAGDGLN</sequence>
<dbReference type="InterPro" id="IPR002347">
    <property type="entry name" value="SDR_fam"/>
</dbReference>
<dbReference type="PRINTS" id="PR00081">
    <property type="entry name" value="GDHRDH"/>
</dbReference>
<dbReference type="PRINTS" id="PR00080">
    <property type="entry name" value="SDRFAMILY"/>
</dbReference>
<reference evidence="4 5" key="1">
    <citation type="submission" date="2016-05" db="EMBL/GenBank/DDBJ databases">
        <title>Compelete Genome Sequence of Bacteriochlorophyll-Synthesizing Bacterium Porphyrobacter neustonensis DSM 9434.</title>
        <authorList>
            <person name="Shi X.-L."/>
            <person name="Wu Y.-H."/>
            <person name="Cheng H."/>
            <person name="Xu L."/>
            <person name="Zhang X.-Q."/>
            <person name="Wang C.-S."/>
            <person name="Xu X.-W."/>
        </authorList>
    </citation>
    <scope>NUCLEOTIDE SEQUENCE [LARGE SCALE GENOMIC DNA]</scope>
    <source>
        <strain evidence="4 5">DSM 9434</strain>
    </source>
</reference>
<comment type="similarity">
    <text evidence="1 3">Belongs to the short-chain dehydrogenases/reductases (SDR) family.</text>
</comment>
<keyword evidence="2" id="KW-0560">Oxidoreductase</keyword>
<dbReference type="PANTHER" id="PTHR43391">
    <property type="entry name" value="RETINOL DEHYDROGENASE-RELATED"/>
    <property type="match status" value="1"/>
</dbReference>
<keyword evidence="5" id="KW-1185">Reference proteome</keyword>
<dbReference type="InterPro" id="IPR036291">
    <property type="entry name" value="NAD(P)-bd_dom_sf"/>
</dbReference>
<gene>
    <name evidence="4" type="ORF">A9D12_14125</name>
</gene>
<dbReference type="SUPFAM" id="SSF51735">
    <property type="entry name" value="NAD(P)-binding Rossmann-fold domains"/>
    <property type="match status" value="1"/>
</dbReference>
<name>A0A192D818_9SPHN</name>
<dbReference type="OrthoDB" id="7500984at2"/>
<evidence type="ECO:0000256" key="1">
    <source>
        <dbReference type="ARBA" id="ARBA00006484"/>
    </source>
</evidence>
<protein>
    <submittedName>
        <fullName evidence="4">Short-chain dehydrogenase</fullName>
    </submittedName>
</protein>
<dbReference type="CDD" id="cd05233">
    <property type="entry name" value="SDR_c"/>
    <property type="match status" value="1"/>
</dbReference>
<dbReference type="KEGG" id="pns:A9D12_14125"/>